<evidence type="ECO:0000313" key="2">
    <source>
        <dbReference type="Proteomes" id="UP000253420"/>
    </source>
</evidence>
<protein>
    <submittedName>
        <fullName evidence="1">Uncharacterized protein</fullName>
    </submittedName>
</protein>
<gene>
    <name evidence="1" type="ORF">DUT91_21520</name>
</gene>
<organism evidence="1 2">
    <name type="scientific">Phyllobacterium salinisoli</name>
    <dbReference type="NCBI Taxonomy" id="1899321"/>
    <lineage>
        <taxon>Bacteria</taxon>
        <taxon>Pseudomonadati</taxon>
        <taxon>Pseudomonadota</taxon>
        <taxon>Alphaproteobacteria</taxon>
        <taxon>Hyphomicrobiales</taxon>
        <taxon>Phyllobacteriaceae</taxon>
        <taxon>Phyllobacterium</taxon>
    </lineage>
</organism>
<name>A0A368JXI9_9HYPH</name>
<dbReference type="OrthoDB" id="8020021at2"/>
<dbReference type="Proteomes" id="UP000253420">
    <property type="component" value="Unassembled WGS sequence"/>
</dbReference>
<dbReference type="EMBL" id="QOZG01000013">
    <property type="protein sequence ID" value="RCS21866.1"/>
    <property type="molecule type" value="Genomic_DNA"/>
</dbReference>
<evidence type="ECO:0000313" key="1">
    <source>
        <dbReference type="EMBL" id="RCS21866.1"/>
    </source>
</evidence>
<comment type="caution">
    <text evidence="1">The sequence shown here is derived from an EMBL/GenBank/DDBJ whole genome shotgun (WGS) entry which is preliminary data.</text>
</comment>
<dbReference type="AlphaFoldDB" id="A0A368JXI9"/>
<accession>A0A368JXI9</accession>
<reference evidence="1 2" key="1">
    <citation type="submission" date="2018-07" db="EMBL/GenBank/DDBJ databases">
        <title>The draft genome of Phyllobacterium salinisoli.</title>
        <authorList>
            <person name="Liu L."/>
            <person name="Li L."/>
            <person name="Zhang X."/>
            <person name="Liang L."/>
        </authorList>
    </citation>
    <scope>NUCLEOTIDE SEQUENCE [LARGE SCALE GENOMIC DNA]</scope>
    <source>
        <strain evidence="1 2">LLAN61</strain>
    </source>
</reference>
<sequence>MTAHRYVLGQVVRMNNKFGLSPETAETYRITAILPAREDKLPQYRIRNDEERYERVTTEDSLEAIMDQ</sequence>
<keyword evidence="2" id="KW-1185">Reference proteome</keyword>
<dbReference type="RefSeq" id="WP_114442533.1">
    <property type="nucleotide sequence ID" value="NZ_QOZG01000013.1"/>
</dbReference>
<proteinExistence type="predicted"/>